<protein>
    <recommendedName>
        <fullName evidence="7">Nudix hydrolase domain-containing protein</fullName>
    </recommendedName>
</protein>
<gene>
    <name evidence="8" type="ORF">EHS24_000855</name>
</gene>
<evidence type="ECO:0000313" key="8">
    <source>
        <dbReference type="EMBL" id="RSH88319.1"/>
    </source>
</evidence>
<dbReference type="Proteomes" id="UP000279236">
    <property type="component" value="Unassembled WGS sequence"/>
</dbReference>
<dbReference type="GeneID" id="39585398"/>
<evidence type="ECO:0000256" key="4">
    <source>
        <dbReference type="ARBA" id="ARBA00022801"/>
    </source>
</evidence>
<keyword evidence="3" id="KW-0479">Metal-binding</keyword>
<evidence type="ECO:0000256" key="6">
    <source>
        <dbReference type="ARBA" id="ARBA00023211"/>
    </source>
</evidence>
<evidence type="ECO:0000256" key="2">
    <source>
        <dbReference type="ARBA" id="ARBA00001946"/>
    </source>
</evidence>
<dbReference type="GO" id="GO:0016818">
    <property type="term" value="F:hydrolase activity, acting on acid anhydrides, in phosphorus-containing anhydrides"/>
    <property type="evidence" value="ECO:0007669"/>
    <property type="project" value="InterPro"/>
</dbReference>
<accession>A0A427YAZ5</accession>
<proteinExistence type="predicted"/>
<comment type="caution">
    <text evidence="8">The sequence shown here is derived from an EMBL/GenBank/DDBJ whole genome shotgun (WGS) entry which is preliminary data.</text>
</comment>
<organism evidence="8 9">
    <name type="scientific">Apiotrichum porosum</name>
    <dbReference type="NCBI Taxonomy" id="105984"/>
    <lineage>
        <taxon>Eukaryota</taxon>
        <taxon>Fungi</taxon>
        <taxon>Dikarya</taxon>
        <taxon>Basidiomycota</taxon>
        <taxon>Agaricomycotina</taxon>
        <taxon>Tremellomycetes</taxon>
        <taxon>Trichosporonales</taxon>
        <taxon>Trichosporonaceae</taxon>
        <taxon>Apiotrichum</taxon>
    </lineage>
</organism>
<comment type="cofactor">
    <cofactor evidence="1">
        <name>Mn(2+)</name>
        <dbReference type="ChEBI" id="CHEBI:29035"/>
    </cofactor>
</comment>
<dbReference type="STRING" id="105984.A0A427YAZ5"/>
<sequence>MAERTSIGAPGKRVVPNPSASVMLLDPTNELLLLHRVQTSTAFPSAHVFPGGGLSEHHEQVPAVDSPARHIDGPAYRLAAIRETFEESGILLALTATGQLLNLPDDVREEGRKAIHGDKVRFTEWVKSMGGIPDVDGLIPFTRWITPTTLAKRFTTQMYVYMLPLSSNLRKESIVPTHDGGLEHTAATFAPVRSWLDRSASGEIILFSPQLFLVTLLGQIFTGGTDYVAQRQRLVEFLNTTPTGPSGHATSSIPWKDKVISPARMPHVRADGRFTLRLDHPGPELAHTARGGDWDRVAIIRSTKRGPTDNEIRWRRDVVDSDGNPMEIRGAKL</sequence>
<dbReference type="PROSITE" id="PS51462">
    <property type="entry name" value="NUDIX"/>
    <property type="match status" value="1"/>
</dbReference>
<name>A0A427YAZ5_9TREE</name>
<dbReference type="InterPro" id="IPR015797">
    <property type="entry name" value="NUDIX_hydrolase-like_dom_sf"/>
</dbReference>
<dbReference type="Gene3D" id="3.90.79.10">
    <property type="entry name" value="Nucleoside Triphosphate Pyrophosphohydrolase"/>
    <property type="match status" value="1"/>
</dbReference>
<feature type="domain" description="Nudix hydrolase" evidence="7">
    <location>
        <begin position="15"/>
        <end position="212"/>
    </location>
</feature>
<dbReference type="OrthoDB" id="2592539at2759"/>
<dbReference type="InterPro" id="IPR039121">
    <property type="entry name" value="NUDT19"/>
</dbReference>
<dbReference type="GO" id="GO:0005739">
    <property type="term" value="C:mitochondrion"/>
    <property type="evidence" value="ECO:0007669"/>
    <property type="project" value="TreeGrafter"/>
</dbReference>
<dbReference type="AlphaFoldDB" id="A0A427YAZ5"/>
<keyword evidence="6" id="KW-0464">Manganese</keyword>
<evidence type="ECO:0000259" key="7">
    <source>
        <dbReference type="PROSITE" id="PS51462"/>
    </source>
</evidence>
<evidence type="ECO:0000256" key="1">
    <source>
        <dbReference type="ARBA" id="ARBA00001936"/>
    </source>
</evidence>
<keyword evidence="4" id="KW-0378">Hydrolase</keyword>
<keyword evidence="5" id="KW-0460">Magnesium</keyword>
<reference evidence="8 9" key="1">
    <citation type="submission" date="2018-11" db="EMBL/GenBank/DDBJ databases">
        <title>Genome sequence of Apiotrichum porosum DSM 27194.</title>
        <authorList>
            <person name="Aliyu H."/>
            <person name="Gorte O."/>
            <person name="Ochsenreither K."/>
        </authorList>
    </citation>
    <scope>NUCLEOTIDE SEQUENCE [LARGE SCALE GENOMIC DNA]</scope>
    <source>
        <strain evidence="8 9">DSM 27194</strain>
    </source>
</reference>
<dbReference type="PANTHER" id="PTHR12318">
    <property type="entry name" value="TESTOSTERONE-REGULATED PROTEIN RP2"/>
    <property type="match status" value="1"/>
</dbReference>
<comment type="cofactor">
    <cofactor evidence="2">
        <name>Mg(2+)</name>
        <dbReference type="ChEBI" id="CHEBI:18420"/>
    </cofactor>
</comment>
<dbReference type="CDD" id="cd18870">
    <property type="entry name" value="NUDIX_AcylCoAdiphos_Nudt19"/>
    <property type="match status" value="1"/>
</dbReference>
<evidence type="ECO:0000256" key="3">
    <source>
        <dbReference type="ARBA" id="ARBA00022723"/>
    </source>
</evidence>
<dbReference type="RefSeq" id="XP_028480527.1">
    <property type="nucleotide sequence ID" value="XM_028616670.1"/>
</dbReference>
<dbReference type="EMBL" id="RSCE01000001">
    <property type="protein sequence ID" value="RSH88319.1"/>
    <property type="molecule type" value="Genomic_DNA"/>
</dbReference>
<keyword evidence="9" id="KW-1185">Reference proteome</keyword>
<dbReference type="GO" id="GO:0046872">
    <property type="term" value="F:metal ion binding"/>
    <property type="evidence" value="ECO:0007669"/>
    <property type="project" value="UniProtKB-KW"/>
</dbReference>
<dbReference type="InterPro" id="IPR000086">
    <property type="entry name" value="NUDIX_hydrolase_dom"/>
</dbReference>
<dbReference type="SUPFAM" id="SSF55811">
    <property type="entry name" value="Nudix"/>
    <property type="match status" value="1"/>
</dbReference>
<evidence type="ECO:0000313" key="9">
    <source>
        <dbReference type="Proteomes" id="UP000279236"/>
    </source>
</evidence>
<evidence type="ECO:0000256" key="5">
    <source>
        <dbReference type="ARBA" id="ARBA00022842"/>
    </source>
</evidence>
<dbReference type="PANTHER" id="PTHR12318:SF0">
    <property type="entry name" value="ACYL-COENZYME A DIPHOSPHATASE NUDT19"/>
    <property type="match status" value="1"/>
</dbReference>